<dbReference type="Proteomes" id="UP000681722">
    <property type="component" value="Unassembled WGS sequence"/>
</dbReference>
<evidence type="ECO:0000313" key="5">
    <source>
        <dbReference type="Proteomes" id="UP000663829"/>
    </source>
</evidence>
<dbReference type="Proteomes" id="UP000677228">
    <property type="component" value="Unassembled WGS sequence"/>
</dbReference>
<keyword evidence="5" id="KW-1185">Reference proteome</keyword>
<gene>
    <name evidence="1" type="ORF">GPM918_LOCUS29116</name>
    <name evidence="2" type="ORF">OVA965_LOCUS35860</name>
    <name evidence="3" type="ORF">SRO942_LOCUS29676</name>
    <name evidence="4" type="ORF">TMI583_LOCUS36842</name>
</gene>
<dbReference type="AlphaFoldDB" id="A0A815EEC7"/>
<proteinExistence type="predicted"/>
<reference evidence="1" key="1">
    <citation type="submission" date="2021-02" db="EMBL/GenBank/DDBJ databases">
        <authorList>
            <person name="Nowell W R."/>
        </authorList>
    </citation>
    <scope>NUCLEOTIDE SEQUENCE</scope>
</reference>
<name>A0A815EEC7_9BILA</name>
<organism evidence="1 5">
    <name type="scientific">Didymodactylos carnosus</name>
    <dbReference type="NCBI Taxonomy" id="1234261"/>
    <lineage>
        <taxon>Eukaryota</taxon>
        <taxon>Metazoa</taxon>
        <taxon>Spiralia</taxon>
        <taxon>Gnathifera</taxon>
        <taxon>Rotifera</taxon>
        <taxon>Eurotatoria</taxon>
        <taxon>Bdelloidea</taxon>
        <taxon>Philodinida</taxon>
        <taxon>Philodinidae</taxon>
        <taxon>Didymodactylos</taxon>
    </lineage>
</organism>
<dbReference type="Proteomes" id="UP000663829">
    <property type="component" value="Unassembled WGS sequence"/>
</dbReference>
<evidence type="ECO:0008006" key="6">
    <source>
        <dbReference type="Google" id="ProtNLM"/>
    </source>
</evidence>
<evidence type="ECO:0000313" key="2">
    <source>
        <dbReference type="EMBL" id="CAF1476145.1"/>
    </source>
</evidence>
<sequence>MPPSFCDLPNEVILMVFDDLGSTTTLCLFYGLNHRFNQLLGECCYRHLNFTSWDHELILFYLENVAPVYGKYCKSLTLDVEKRYKRYQQLKLPSFDKLNKLCTNIEILDLYIHSLNNLEQYKKLFNKINDLSLSVYYLDECEQFLNEHVWSSKTLIKCSIIQREKRADRVGLTALVKLLVTKILTS</sequence>
<protein>
    <recommendedName>
        <fullName evidence="6">F-box domain-containing protein</fullName>
    </recommendedName>
</protein>
<dbReference type="EMBL" id="CAJNOK010031772">
    <property type="protein sequence ID" value="CAF1476145.1"/>
    <property type="molecule type" value="Genomic_DNA"/>
</dbReference>
<evidence type="ECO:0000313" key="1">
    <source>
        <dbReference type="EMBL" id="CAF1313566.1"/>
    </source>
</evidence>
<dbReference type="EMBL" id="CAJNOQ010013061">
    <property type="protein sequence ID" value="CAF1313566.1"/>
    <property type="molecule type" value="Genomic_DNA"/>
</dbReference>
<evidence type="ECO:0000313" key="4">
    <source>
        <dbReference type="EMBL" id="CAF4267235.1"/>
    </source>
</evidence>
<evidence type="ECO:0000313" key="3">
    <source>
        <dbReference type="EMBL" id="CAF4153458.1"/>
    </source>
</evidence>
<dbReference type="EMBL" id="CAJOBC010043902">
    <property type="protein sequence ID" value="CAF4153458.1"/>
    <property type="molecule type" value="Genomic_DNA"/>
</dbReference>
<comment type="caution">
    <text evidence="1">The sequence shown here is derived from an EMBL/GenBank/DDBJ whole genome shotgun (WGS) entry which is preliminary data.</text>
</comment>
<dbReference type="Proteomes" id="UP000682733">
    <property type="component" value="Unassembled WGS sequence"/>
</dbReference>
<accession>A0A815EEC7</accession>
<dbReference type="EMBL" id="CAJOBA010053677">
    <property type="protein sequence ID" value="CAF4267235.1"/>
    <property type="molecule type" value="Genomic_DNA"/>
</dbReference>